<comment type="caution">
    <text evidence="4">The sequence shown here is derived from an EMBL/GenBank/DDBJ whole genome shotgun (WGS) entry which is preliminary data.</text>
</comment>
<feature type="compositionally biased region" description="Basic and acidic residues" evidence="2">
    <location>
        <begin position="105"/>
        <end position="135"/>
    </location>
</feature>
<feature type="region of interest" description="Disordered" evidence="2">
    <location>
        <begin position="91"/>
        <end position="162"/>
    </location>
</feature>
<feature type="region of interest" description="Disordered" evidence="2">
    <location>
        <begin position="1019"/>
        <end position="1078"/>
    </location>
</feature>
<keyword evidence="3" id="KW-0812">Transmembrane</keyword>
<feature type="compositionally biased region" description="Polar residues" evidence="2">
    <location>
        <begin position="325"/>
        <end position="334"/>
    </location>
</feature>
<feature type="compositionally biased region" description="Low complexity" evidence="2">
    <location>
        <begin position="659"/>
        <end position="679"/>
    </location>
</feature>
<feature type="compositionally biased region" description="Low complexity" evidence="2">
    <location>
        <begin position="410"/>
        <end position="420"/>
    </location>
</feature>
<keyword evidence="3" id="KW-0472">Membrane</keyword>
<name>A0AAW0XCW1_CHEQU</name>
<feature type="compositionally biased region" description="Low complexity" evidence="2">
    <location>
        <begin position="490"/>
        <end position="541"/>
    </location>
</feature>
<evidence type="ECO:0000313" key="4">
    <source>
        <dbReference type="EMBL" id="KAK8737228.1"/>
    </source>
</evidence>
<feature type="compositionally biased region" description="Polar residues" evidence="2">
    <location>
        <begin position="385"/>
        <end position="409"/>
    </location>
</feature>
<feature type="region of interest" description="Disordered" evidence="2">
    <location>
        <begin position="319"/>
        <end position="543"/>
    </location>
</feature>
<feature type="transmembrane region" description="Helical" evidence="3">
    <location>
        <begin position="1727"/>
        <end position="1750"/>
    </location>
</feature>
<reference evidence="4 5" key="1">
    <citation type="journal article" date="2024" name="BMC Genomics">
        <title>Genome assembly of redclaw crayfish (Cherax quadricarinatus) provides insights into its immune adaptation and hypoxia tolerance.</title>
        <authorList>
            <person name="Liu Z."/>
            <person name="Zheng J."/>
            <person name="Li H."/>
            <person name="Fang K."/>
            <person name="Wang S."/>
            <person name="He J."/>
            <person name="Zhou D."/>
            <person name="Weng S."/>
            <person name="Chi M."/>
            <person name="Gu Z."/>
            <person name="He J."/>
            <person name="Li F."/>
            <person name="Wang M."/>
        </authorList>
    </citation>
    <scope>NUCLEOTIDE SEQUENCE [LARGE SCALE GENOMIC DNA]</scope>
    <source>
        <strain evidence="4">ZL_2023a</strain>
    </source>
</reference>
<sequence>MQVTTDADPGQNSEPHMQEIKSTEGSSRRVRVVPSTTGSLGRETQPLGIPLLMPQPGQLSKIGVSASHDSLPVSLGSWAGGGSHASLGYYSGGGMGTRSSSTDTISKKERREALKARVERLREKFKDTSSDEEKASVSSHSMYGSESSLSKTNSLSRRTRAARTERFLRRKSQELETLRNETEKDRRNREVVQARIEEIQRVREFEAARNKINEEKKQQIPEKSRPKWSAKLVYQESSEYESSVLLRTPSVSPAASPHMKAKFQGHIPPSVSDVKETVVMRQKIHTPHMSVTVSLAPPSATPMRRSFQDFETPFQNELRGHRSASYDSNINRKTLMQPPSGINFTGSPTSNLTPLSKSGLTPPAPPPRDRSRIVSPADGRPMSFSFENLNQETQRPNSSQSSMSNFTKGSSPSPSVRSVPAYLGPRPNNQPLGQPPPMVPNRRSFSEVELSPQHQMQVKSNYGVPPIRPAPPAYPQTQYRYTDQPPKPLQQNQYCRIQQQQQQPQQQQKQQSQQQYQKQQQQPQQQHHQQEKQQQQQQQNQTSNQLRYYTDEAPHYAKIIPISSMPPSPSSDYSSYVSDSSVRLQQANTIWRQKEQEIKNKVTTTQGIVSQVMSDSSRSNSPKVDGYCSNDVTTSPVTQQNEDMYGIIETKKPRPPPLTLKQAESLSSLSGQSDVSSPLPKAPDSDSSQSSLAREKKKLIQNRPLSMVLEKSESCEKMSPPSTPKSRPQPPQRGSKQMTTPGREITKRQMFQEIMKHKLGHPQEKNYQKEFEEMYRKEKERLERTKCSNFEEALKELEEIYASLKLDSEDLLDRAERRDLPVQHQKLKDNGQDAHGSVSETGETDSAVHGRGRSRTPKLRRAGVPDVKADDMHYRRCQQSSRNQPDVEKALQMTGSYLLVSAVHAPPTDIDKNLPKDPMLEGQPDIVYDDVSYRNIKQANSIKVIDPQPPFGIPLGPTTQGSPSDYLHVTPKENYRPKMIARKEPDIAMDDLAFRNLRKEKRDQSNKEVNVSELDELLSVSNNGSPMHRKRAVRSASADRAQSLREHHSDSAAYSSSDKGMKLQTPRQVKHQSEARRSGRFFGTYKDAVTDRDSTVTHPAGARHNPSWLERAQLLDNKWDNLSTNNLSTSTETLTELSSVRAVSQPDIRQAIIREARVPPGGPQEIREAPQTVTVTCLTTATTATATIATIAAPKIVTVQTIQSAPVSPVVVERKPYRPLDTIFNNKAKPFYLADATPQVQHQDHVDIAKLDALISTLSKIDNNEDSSDDSSVTSKTPDQPPVTDFNAQELKIKEEPTYENVFEPQTIVSQSTVSRSIEDDKSSAKVNIEKAIRLSMALESYSSEGKQVSSRRRSAIELPIRDAELSQRSCSTSSTNVLHCLNVNLSSSQVPAPSSPERVTLPSEPESAPAKASTCTDRVESMIVVSQTVHDTARRAHSLPTSPMAVDSTPVFSRGYDLLIDGSKESSVDEVISPSENCSYSKYVTATPPSSVVKSVESVSEPLSPQSPSDITHPTLLAQKLIINQQVFNACDNENVSQISDCNDALPLHAAALTINVDVEHECSVPGGSACGASGTLEVPSSVEAPLPPVRSSSLPASPALQRTLSISSHQLASASSGNAEAWLISEQREHLYRGASVPLQGRAASASNSESEDLGKVVRAGSLPPTSYPPHDATKTARGCRQSGAPEPRWCSSGEDPEYVTTGPDCACMQSLLAACYLLACLTQLAGIDVITAFGVLLAIASVFVTFAL</sequence>
<evidence type="ECO:0000256" key="3">
    <source>
        <dbReference type="SAM" id="Phobius"/>
    </source>
</evidence>
<feature type="region of interest" description="Disordered" evidence="2">
    <location>
        <begin position="1262"/>
        <end position="1285"/>
    </location>
</feature>
<feature type="region of interest" description="Disordered" evidence="2">
    <location>
        <begin position="612"/>
        <end position="744"/>
    </location>
</feature>
<keyword evidence="1" id="KW-0175">Coiled coil</keyword>
<evidence type="ECO:0000256" key="2">
    <source>
        <dbReference type="SAM" id="MobiDB-lite"/>
    </source>
</evidence>
<gene>
    <name evidence="4" type="ORF">OTU49_004400</name>
</gene>
<organism evidence="4 5">
    <name type="scientific">Cherax quadricarinatus</name>
    <name type="common">Australian red claw crayfish</name>
    <dbReference type="NCBI Taxonomy" id="27406"/>
    <lineage>
        <taxon>Eukaryota</taxon>
        <taxon>Metazoa</taxon>
        <taxon>Ecdysozoa</taxon>
        <taxon>Arthropoda</taxon>
        <taxon>Crustacea</taxon>
        <taxon>Multicrustacea</taxon>
        <taxon>Malacostraca</taxon>
        <taxon>Eumalacostraca</taxon>
        <taxon>Eucarida</taxon>
        <taxon>Decapoda</taxon>
        <taxon>Pleocyemata</taxon>
        <taxon>Astacidea</taxon>
        <taxon>Parastacoidea</taxon>
        <taxon>Parastacidae</taxon>
        <taxon>Cherax</taxon>
    </lineage>
</organism>
<evidence type="ECO:0000256" key="1">
    <source>
        <dbReference type="SAM" id="Coils"/>
    </source>
</evidence>
<feature type="region of interest" description="Disordered" evidence="2">
    <location>
        <begin position="1663"/>
        <end position="1695"/>
    </location>
</feature>
<feature type="compositionally biased region" description="Basic residues" evidence="2">
    <location>
        <begin position="850"/>
        <end position="861"/>
    </location>
</feature>
<feature type="region of interest" description="Disordered" evidence="2">
    <location>
        <begin position="821"/>
        <end position="887"/>
    </location>
</feature>
<keyword evidence="3" id="KW-1133">Transmembrane helix</keyword>
<feature type="compositionally biased region" description="Polar residues" evidence="2">
    <location>
        <begin position="612"/>
        <end position="622"/>
    </location>
</feature>
<feature type="compositionally biased region" description="Polar residues" evidence="2">
    <location>
        <begin position="1"/>
        <end position="15"/>
    </location>
</feature>
<proteinExistence type="predicted"/>
<feature type="compositionally biased region" description="Pro residues" evidence="2">
    <location>
        <begin position="721"/>
        <end position="731"/>
    </location>
</feature>
<feature type="coiled-coil region" evidence="1">
    <location>
        <begin position="787"/>
        <end position="814"/>
    </location>
</feature>
<dbReference type="EMBL" id="JARKIK010000042">
    <property type="protein sequence ID" value="KAK8737228.1"/>
    <property type="molecule type" value="Genomic_DNA"/>
</dbReference>
<feature type="compositionally biased region" description="Low complexity" evidence="2">
    <location>
        <begin position="145"/>
        <end position="156"/>
    </location>
</feature>
<evidence type="ECO:0000313" key="5">
    <source>
        <dbReference type="Proteomes" id="UP001445076"/>
    </source>
</evidence>
<feature type="compositionally biased region" description="Basic and acidic residues" evidence="2">
    <location>
        <begin position="821"/>
        <end position="832"/>
    </location>
</feature>
<feature type="region of interest" description="Disordered" evidence="2">
    <location>
        <begin position="1389"/>
        <end position="1415"/>
    </location>
</feature>
<accession>A0AAW0XCW1</accession>
<feature type="compositionally biased region" description="Polar residues" evidence="2">
    <location>
        <begin position="340"/>
        <end position="359"/>
    </location>
</feature>
<dbReference type="Proteomes" id="UP001445076">
    <property type="component" value="Unassembled WGS sequence"/>
</dbReference>
<keyword evidence="5" id="KW-1185">Reference proteome</keyword>
<feature type="compositionally biased region" description="Polar residues" evidence="2">
    <location>
        <begin position="630"/>
        <end position="642"/>
    </location>
</feature>
<feature type="region of interest" description="Disordered" evidence="2">
    <location>
        <begin position="1"/>
        <end position="52"/>
    </location>
</feature>
<protein>
    <submittedName>
        <fullName evidence="4">Uncharacterized protein</fullName>
    </submittedName>
</protein>